<reference evidence="6" key="1">
    <citation type="submission" date="2017-09" db="EMBL/GenBank/DDBJ databases">
        <authorList>
            <person name="Sela D.A."/>
            <person name="Albert K."/>
        </authorList>
    </citation>
    <scope>NUCLEOTIDE SEQUENCE [LARGE SCALE GENOMIC DNA]</scope>
    <source>
        <strain evidence="6">UMA51805</strain>
    </source>
</reference>
<organism evidence="5 6">
    <name type="scientific">Bifidobacterium callitrichos</name>
    <dbReference type="NCBI Taxonomy" id="762209"/>
    <lineage>
        <taxon>Bacteria</taxon>
        <taxon>Bacillati</taxon>
        <taxon>Actinomycetota</taxon>
        <taxon>Actinomycetes</taxon>
        <taxon>Bifidobacteriales</taxon>
        <taxon>Bifidobacteriaceae</taxon>
        <taxon>Bifidobacterium</taxon>
    </lineage>
</organism>
<evidence type="ECO:0000256" key="2">
    <source>
        <dbReference type="ARBA" id="ARBA00023125"/>
    </source>
</evidence>
<dbReference type="InterPro" id="IPR028082">
    <property type="entry name" value="Peripla_BP_I"/>
</dbReference>
<sequence>MVIRSDGPRDNARDGAVRDGAVRDGAVRASARGRRVGLKDIADELGISQTAVSFAINDRPGVSEETKRKVKMAAAKLGWTPVYAAQALGSSKTMTVGFAPSRSADELQDESFMLHFMTGLHASLSRKGYGLLYRPCASLREELAVYRDWSARKRVDGVVLVDLRADDPRPALLNRLGVPAVLAGGPDPSSLMPSLSIDDGGTMETVLRHLLERGHRRIAYISGDPTLDYSKDREAAFRAFAKRRRLESIHVEFTDFKTERASELTLRLMALPVPPTAFIYESETLAAASLRSVAAHLIAQGRGLEGVPAIVSFEDSFICEAAYPSITSVHRDASEYGAKVAKLLLKVLAGDPVSGNRRILKPELVIRESTSRSINV</sequence>
<dbReference type="Pfam" id="PF00356">
    <property type="entry name" value="LacI"/>
    <property type="match status" value="1"/>
</dbReference>
<dbReference type="InterPro" id="IPR010982">
    <property type="entry name" value="Lambda_DNA-bd_dom_sf"/>
</dbReference>
<evidence type="ECO:0000259" key="4">
    <source>
        <dbReference type="PROSITE" id="PS50932"/>
    </source>
</evidence>
<dbReference type="EMBL" id="NWTX01000001">
    <property type="protein sequence ID" value="PST47365.1"/>
    <property type="molecule type" value="Genomic_DNA"/>
</dbReference>
<dbReference type="InterPro" id="IPR000843">
    <property type="entry name" value="HTH_LacI"/>
</dbReference>
<dbReference type="InterPro" id="IPR046335">
    <property type="entry name" value="LacI/GalR-like_sensor"/>
</dbReference>
<evidence type="ECO:0000256" key="1">
    <source>
        <dbReference type="ARBA" id="ARBA00023015"/>
    </source>
</evidence>
<dbReference type="Proteomes" id="UP000240228">
    <property type="component" value="Unassembled WGS sequence"/>
</dbReference>
<feature type="domain" description="HTH lacI-type" evidence="4">
    <location>
        <begin position="36"/>
        <end position="90"/>
    </location>
</feature>
<keyword evidence="2" id="KW-0238">DNA-binding</keyword>
<reference evidence="5 6" key="2">
    <citation type="submission" date="2018-03" db="EMBL/GenBank/DDBJ databases">
        <title>The comparative genomics of Bifidobacterium callitrichos reflects dietary carbohydrate utilization within the common marmoset gut.</title>
        <authorList>
            <person name="Rani A."/>
        </authorList>
    </citation>
    <scope>NUCLEOTIDE SEQUENCE [LARGE SCALE GENOMIC DNA]</scope>
    <source>
        <strain evidence="5 6">UMA51805</strain>
    </source>
</reference>
<name>A0A2T3GD07_9BIFI</name>
<dbReference type="Gene3D" id="1.10.260.40">
    <property type="entry name" value="lambda repressor-like DNA-binding domains"/>
    <property type="match status" value="1"/>
</dbReference>
<protein>
    <submittedName>
        <fullName evidence="5">LacI family transcriptional regulator</fullName>
    </submittedName>
</protein>
<keyword evidence="3" id="KW-0804">Transcription</keyword>
<accession>A0A2T3GD07</accession>
<dbReference type="GO" id="GO:0000976">
    <property type="term" value="F:transcription cis-regulatory region binding"/>
    <property type="evidence" value="ECO:0007669"/>
    <property type="project" value="TreeGrafter"/>
</dbReference>
<evidence type="ECO:0000313" key="5">
    <source>
        <dbReference type="EMBL" id="PST47365.1"/>
    </source>
</evidence>
<evidence type="ECO:0000256" key="3">
    <source>
        <dbReference type="ARBA" id="ARBA00023163"/>
    </source>
</evidence>
<dbReference type="PROSITE" id="PS50932">
    <property type="entry name" value="HTH_LACI_2"/>
    <property type="match status" value="1"/>
</dbReference>
<dbReference type="Gene3D" id="3.40.50.2300">
    <property type="match status" value="2"/>
</dbReference>
<dbReference type="PANTHER" id="PTHR30146:SF155">
    <property type="entry name" value="ALANINE RACEMASE"/>
    <property type="match status" value="1"/>
</dbReference>
<dbReference type="CDD" id="cd01392">
    <property type="entry name" value="HTH_LacI"/>
    <property type="match status" value="1"/>
</dbReference>
<dbReference type="PANTHER" id="PTHR30146">
    <property type="entry name" value="LACI-RELATED TRANSCRIPTIONAL REPRESSOR"/>
    <property type="match status" value="1"/>
</dbReference>
<dbReference type="SUPFAM" id="SSF53822">
    <property type="entry name" value="Periplasmic binding protein-like I"/>
    <property type="match status" value="1"/>
</dbReference>
<dbReference type="SMART" id="SM00354">
    <property type="entry name" value="HTH_LACI"/>
    <property type="match status" value="1"/>
</dbReference>
<dbReference type="RefSeq" id="WP_107043267.1">
    <property type="nucleotide sequence ID" value="NZ_NWTX01000001.1"/>
</dbReference>
<gene>
    <name evidence="5" type="ORF">CPA40_00615</name>
</gene>
<proteinExistence type="predicted"/>
<dbReference type="AlphaFoldDB" id="A0A2T3GD07"/>
<dbReference type="Pfam" id="PF13377">
    <property type="entry name" value="Peripla_BP_3"/>
    <property type="match status" value="1"/>
</dbReference>
<keyword evidence="1" id="KW-0805">Transcription regulation</keyword>
<keyword evidence="6" id="KW-1185">Reference proteome</keyword>
<comment type="caution">
    <text evidence="5">The sequence shown here is derived from an EMBL/GenBank/DDBJ whole genome shotgun (WGS) entry which is preliminary data.</text>
</comment>
<dbReference type="GO" id="GO:0003700">
    <property type="term" value="F:DNA-binding transcription factor activity"/>
    <property type="evidence" value="ECO:0007669"/>
    <property type="project" value="TreeGrafter"/>
</dbReference>
<evidence type="ECO:0000313" key="6">
    <source>
        <dbReference type="Proteomes" id="UP000240228"/>
    </source>
</evidence>
<dbReference type="SUPFAM" id="SSF47413">
    <property type="entry name" value="lambda repressor-like DNA-binding domains"/>
    <property type="match status" value="1"/>
</dbReference>